<dbReference type="InterPro" id="IPR036703">
    <property type="entry name" value="MOB_kinase_act_sf"/>
</dbReference>
<evidence type="ECO:0000256" key="1">
    <source>
        <dbReference type="PIRSR" id="PIRSR605301-1"/>
    </source>
</evidence>
<name>A0A3N4IPG9_ASCIM</name>
<proteinExistence type="predicted"/>
<dbReference type="EMBL" id="ML119647">
    <property type="protein sequence ID" value="RPA87317.1"/>
    <property type="molecule type" value="Genomic_DNA"/>
</dbReference>
<gene>
    <name evidence="3" type="ORF">BJ508DRAFT_410827</name>
</gene>
<reference evidence="3 4" key="1">
    <citation type="journal article" date="2018" name="Nat. Ecol. Evol.">
        <title>Pezizomycetes genomes reveal the molecular basis of ectomycorrhizal truffle lifestyle.</title>
        <authorList>
            <person name="Murat C."/>
            <person name="Payen T."/>
            <person name="Noel B."/>
            <person name="Kuo A."/>
            <person name="Morin E."/>
            <person name="Chen J."/>
            <person name="Kohler A."/>
            <person name="Krizsan K."/>
            <person name="Balestrini R."/>
            <person name="Da Silva C."/>
            <person name="Montanini B."/>
            <person name="Hainaut M."/>
            <person name="Levati E."/>
            <person name="Barry K.W."/>
            <person name="Belfiori B."/>
            <person name="Cichocki N."/>
            <person name="Clum A."/>
            <person name="Dockter R.B."/>
            <person name="Fauchery L."/>
            <person name="Guy J."/>
            <person name="Iotti M."/>
            <person name="Le Tacon F."/>
            <person name="Lindquist E.A."/>
            <person name="Lipzen A."/>
            <person name="Malagnac F."/>
            <person name="Mello A."/>
            <person name="Molinier V."/>
            <person name="Miyauchi S."/>
            <person name="Poulain J."/>
            <person name="Riccioni C."/>
            <person name="Rubini A."/>
            <person name="Sitrit Y."/>
            <person name="Splivallo R."/>
            <person name="Traeger S."/>
            <person name="Wang M."/>
            <person name="Zifcakova L."/>
            <person name="Wipf D."/>
            <person name="Zambonelli A."/>
            <person name="Paolocci F."/>
            <person name="Nowrousian M."/>
            <person name="Ottonello S."/>
            <person name="Baldrian P."/>
            <person name="Spatafora J.W."/>
            <person name="Henrissat B."/>
            <person name="Nagy L.G."/>
            <person name="Aury J.M."/>
            <person name="Wincker P."/>
            <person name="Grigoriev I.V."/>
            <person name="Bonfante P."/>
            <person name="Martin F.M."/>
        </authorList>
    </citation>
    <scope>NUCLEOTIDE SEQUENCE [LARGE SCALE GENOMIC DNA]</scope>
    <source>
        <strain evidence="3 4">RN42</strain>
    </source>
</reference>
<feature type="binding site" evidence="1">
    <location>
        <position position="157"/>
    </location>
    <ligand>
        <name>Zn(2+)</name>
        <dbReference type="ChEBI" id="CHEBI:29105"/>
    </ligand>
</feature>
<dbReference type="Proteomes" id="UP000275078">
    <property type="component" value="Unassembled WGS sequence"/>
</dbReference>
<evidence type="ECO:0000313" key="3">
    <source>
        <dbReference type="EMBL" id="RPA87317.1"/>
    </source>
</evidence>
<dbReference type="PANTHER" id="PTHR22599">
    <property type="entry name" value="MPS ONE BINDER KINASE ACTIVATOR-LIKE MOB"/>
    <property type="match status" value="1"/>
</dbReference>
<keyword evidence="1" id="KW-0862">Zinc</keyword>
<feature type="compositionally biased region" description="Low complexity" evidence="2">
    <location>
        <begin position="19"/>
        <end position="38"/>
    </location>
</feature>
<feature type="compositionally biased region" description="Basic and acidic residues" evidence="2">
    <location>
        <begin position="8"/>
        <end position="17"/>
    </location>
</feature>
<feature type="binding site" evidence="1">
    <location>
        <position position="236"/>
    </location>
    <ligand>
        <name>Zn(2+)</name>
        <dbReference type="ChEBI" id="CHEBI:29105"/>
    </ligand>
</feature>
<dbReference type="Pfam" id="PF03637">
    <property type="entry name" value="Mob1_phocein"/>
    <property type="match status" value="1"/>
</dbReference>
<keyword evidence="4" id="KW-1185">Reference proteome</keyword>
<dbReference type="STRING" id="1160509.A0A3N4IPG9"/>
<dbReference type="InterPro" id="IPR005301">
    <property type="entry name" value="MOB_kinase_act_fam"/>
</dbReference>
<evidence type="ECO:0008006" key="5">
    <source>
        <dbReference type="Google" id="ProtNLM"/>
    </source>
</evidence>
<dbReference type="SUPFAM" id="SSF101152">
    <property type="entry name" value="Mob1/phocein"/>
    <property type="match status" value="1"/>
</dbReference>
<protein>
    <recommendedName>
        <fullName evidence="5">Mob1/phocein</fullName>
    </recommendedName>
</protein>
<feature type="binding site" evidence="1">
    <location>
        <position position="241"/>
    </location>
    <ligand>
        <name>Zn(2+)</name>
        <dbReference type="ChEBI" id="CHEBI:29105"/>
    </ligand>
</feature>
<keyword evidence="1" id="KW-0479">Metal-binding</keyword>
<accession>A0A3N4IPG9</accession>
<feature type="region of interest" description="Disordered" evidence="2">
    <location>
        <begin position="1"/>
        <end position="62"/>
    </location>
</feature>
<evidence type="ECO:0000256" key="2">
    <source>
        <dbReference type="SAM" id="MobiDB-lite"/>
    </source>
</evidence>
<evidence type="ECO:0000313" key="4">
    <source>
        <dbReference type="Proteomes" id="UP000275078"/>
    </source>
</evidence>
<organism evidence="3 4">
    <name type="scientific">Ascobolus immersus RN42</name>
    <dbReference type="NCBI Taxonomy" id="1160509"/>
    <lineage>
        <taxon>Eukaryota</taxon>
        <taxon>Fungi</taxon>
        <taxon>Dikarya</taxon>
        <taxon>Ascomycota</taxon>
        <taxon>Pezizomycotina</taxon>
        <taxon>Pezizomycetes</taxon>
        <taxon>Pezizales</taxon>
        <taxon>Ascobolaceae</taxon>
        <taxon>Ascobolus</taxon>
    </lineage>
</organism>
<sequence length="309" mass="35619">MSSQPSSSRDHPRRDPNRSSPTKTNPTKSSSPTKKTIPLFDRPGKKIPNPIQDQKQTEPESRAVKLPKEATYRTEKLDVKAAGRRTFRPKKSAKGTQAYKLQQFAEATLGLNALREVVKLPEGEDVNEWLACHVVDFYTHVNMLYGSITEYCSPTTCPEMKATEEFEYLWQDSSSEKYKKPTKMSAPEYIDTLMKWTQALIDNESVFPTRTNAPFPKNFAPQVRQIFKRLYRVYAHIYCHHYPVIVALGLEPHLNTSFKHYVLFIKEFELATGKDFWGPLGDLVDNVMESLKPDEEIEREKRREGRSRG</sequence>
<dbReference type="AlphaFoldDB" id="A0A3N4IPG9"/>
<dbReference type="SMART" id="SM01388">
    <property type="entry name" value="Mob1_phocein"/>
    <property type="match status" value="1"/>
</dbReference>
<dbReference type="OrthoDB" id="8170117at2759"/>
<feature type="binding site" evidence="1">
    <location>
        <position position="152"/>
    </location>
    <ligand>
        <name>Zn(2+)</name>
        <dbReference type="ChEBI" id="CHEBI:29105"/>
    </ligand>
</feature>
<dbReference type="Gene3D" id="1.20.140.30">
    <property type="entry name" value="MOB kinase activator"/>
    <property type="match status" value="1"/>
</dbReference>